<proteinExistence type="predicted"/>
<accession>A0A0A9WCI2</accession>
<feature type="non-terminal residue" evidence="1">
    <location>
        <position position="1"/>
    </location>
</feature>
<dbReference type="EMBL" id="GBHO01037472">
    <property type="protein sequence ID" value="JAG06132.1"/>
    <property type="molecule type" value="Transcribed_RNA"/>
</dbReference>
<evidence type="ECO:0000313" key="1">
    <source>
        <dbReference type="EMBL" id="JAG06132.1"/>
    </source>
</evidence>
<sequence>ATFTKSLQREWAFLQRVIQGCENEFLPLKNAIRQKLIPAITGHIVNEVEQELFSLPVKLGGLAIEDPVLSASHQFDASKAATSTLTSSIAAGTPFDSAQHESRLS</sequence>
<protein>
    <submittedName>
        <fullName evidence="1">Undecaprenyl-diphosphatase</fullName>
    </submittedName>
</protein>
<organism evidence="1">
    <name type="scientific">Lygus hesperus</name>
    <name type="common">Western plant bug</name>
    <dbReference type="NCBI Taxonomy" id="30085"/>
    <lineage>
        <taxon>Eukaryota</taxon>
        <taxon>Metazoa</taxon>
        <taxon>Ecdysozoa</taxon>
        <taxon>Arthropoda</taxon>
        <taxon>Hexapoda</taxon>
        <taxon>Insecta</taxon>
        <taxon>Pterygota</taxon>
        <taxon>Neoptera</taxon>
        <taxon>Paraneoptera</taxon>
        <taxon>Hemiptera</taxon>
        <taxon>Heteroptera</taxon>
        <taxon>Panheteroptera</taxon>
        <taxon>Cimicomorpha</taxon>
        <taxon>Miridae</taxon>
        <taxon>Mirini</taxon>
        <taxon>Lygus</taxon>
    </lineage>
</organism>
<reference evidence="1" key="2">
    <citation type="submission" date="2014-07" db="EMBL/GenBank/DDBJ databases">
        <authorList>
            <person name="Hull J."/>
        </authorList>
    </citation>
    <scope>NUCLEOTIDE SEQUENCE</scope>
</reference>
<dbReference type="AlphaFoldDB" id="A0A0A9WCI2"/>
<feature type="non-terminal residue" evidence="1">
    <location>
        <position position="105"/>
    </location>
</feature>
<name>A0A0A9WCI2_LYGHE</name>
<gene>
    <name evidence="1" type="primary">uppP_5</name>
    <name evidence="1" type="ORF">CM83_105130</name>
</gene>
<reference evidence="1" key="1">
    <citation type="journal article" date="2014" name="PLoS ONE">
        <title>Transcriptome-Based Identification of ABC Transporters in the Western Tarnished Plant Bug Lygus hesperus.</title>
        <authorList>
            <person name="Hull J.J."/>
            <person name="Chaney K."/>
            <person name="Geib S.M."/>
            <person name="Fabrick J.A."/>
            <person name="Brent C.S."/>
            <person name="Walsh D."/>
            <person name="Lavine L.C."/>
        </authorList>
    </citation>
    <scope>NUCLEOTIDE SEQUENCE</scope>
</reference>